<name>A0A345YED9_9SPHN</name>
<dbReference type="EMBL" id="CP031357">
    <property type="protein sequence ID" value="AXK42291.1"/>
    <property type="molecule type" value="Genomic_DNA"/>
</dbReference>
<dbReference type="GO" id="GO:0009279">
    <property type="term" value="C:cell outer membrane"/>
    <property type="evidence" value="ECO:0007669"/>
    <property type="project" value="UniProtKB-SubCell"/>
</dbReference>
<evidence type="ECO:0000256" key="9">
    <source>
        <dbReference type="ARBA" id="ARBA00023237"/>
    </source>
</evidence>
<evidence type="ECO:0000256" key="5">
    <source>
        <dbReference type="ARBA" id="ARBA00022729"/>
    </source>
</evidence>
<dbReference type="Pfam" id="PF00593">
    <property type="entry name" value="TonB_dep_Rec_b-barrel"/>
    <property type="match status" value="1"/>
</dbReference>
<feature type="domain" description="TonB-dependent receptor plug" evidence="14">
    <location>
        <begin position="51"/>
        <end position="151"/>
    </location>
</feature>
<evidence type="ECO:0000259" key="14">
    <source>
        <dbReference type="Pfam" id="PF07715"/>
    </source>
</evidence>
<keyword evidence="9 10" id="KW-0998">Cell outer membrane</keyword>
<organism evidence="15 16">
    <name type="scientific">Erythrobacter aureus</name>
    <dbReference type="NCBI Taxonomy" id="2182384"/>
    <lineage>
        <taxon>Bacteria</taxon>
        <taxon>Pseudomonadati</taxon>
        <taxon>Pseudomonadota</taxon>
        <taxon>Alphaproteobacteria</taxon>
        <taxon>Sphingomonadales</taxon>
        <taxon>Erythrobacteraceae</taxon>
        <taxon>Erythrobacter/Porphyrobacter group</taxon>
        <taxon>Erythrobacter</taxon>
    </lineage>
</organism>
<evidence type="ECO:0000256" key="11">
    <source>
        <dbReference type="RuleBase" id="RU003357"/>
    </source>
</evidence>
<evidence type="ECO:0000256" key="1">
    <source>
        <dbReference type="ARBA" id="ARBA00004571"/>
    </source>
</evidence>
<comment type="subcellular location">
    <subcellularLocation>
        <location evidence="1 10">Cell outer membrane</location>
        <topology evidence="1 10">Multi-pass membrane protein</topology>
    </subcellularLocation>
</comment>
<reference evidence="16" key="1">
    <citation type="submission" date="2018-07" db="EMBL/GenBank/DDBJ databases">
        <title>Genome sequence of Erythrobacter strain YH-07, an antagonistic bacterium isolated from Yellow Sea.</title>
        <authorList>
            <person name="Tang T."/>
            <person name="Liu Q."/>
            <person name="Sun X."/>
        </authorList>
    </citation>
    <scope>NUCLEOTIDE SEQUENCE [LARGE SCALE GENOMIC DNA]</scope>
    <source>
        <strain evidence="16">YH-07</strain>
    </source>
</reference>
<evidence type="ECO:0000256" key="8">
    <source>
        <dbReference type="ARBA" id="ARBA00023170"/>
    </source>
</evidence>
<dbReference type="InterPro" id="IPR039426">
    <property type="entry name" value="TonB-dep_rcpt-like"/>
</dbReference>
<keyword evidence="5 12" id="KW-0732">Signal</keyword>
<dbReference type="PROSITE" id="PS52016">
    <property type="entry name" value="TONB_DEPENDENT_REC_3"/>
    <property type="match status" value="1"/>
</dbReference>
<dbReference type="KEGG" id="err:DVR09_08015"/>
<keyword evidence="4 10" id="KW-0812">Transmembrane</keyword>
<dbReference type="CDD" id="cd01347">
    <property type="entry name" value="ligand_gated_channel"/>
    <property type="match status" value="1"/>
</dbReference>
<keyword evidence="8 15" id="KW-0675">Receptor</keyword>
<evidence type="ECO:0000256" key="2">
    <source>
        <dbReference type="ARBA" id="ARBA00022448"/>
    </source>
</evidence>
<dbReference type="GO" id="GO:0044718">
    <property type="term" value="P:siderophore transmembrane transport"/>
    <property type="evidence" value="ECO:0007669"/>
    <property type="project" value="TreeGrafter"/>
</dbReference>
<dbReference type="Gene3D" id="2.40.170.20">
    <property type="entry name" value="TonB-dependent receptor, beta-barrel domain"/>
    <property type="match status" value="1"/>
</dbReference>
<dbReference type="AlphaFoldDB" id="A0A345YED9"/>
<dbReference type="InterPro" id="IPR036942">
    <property type="entry name" value="Beta-barrel_TonB_sf"/>
</dbReference>
<dbReference type="InterPro" id="IPR037066">
    <property type="entry name" value="Plug_dom_sf"/>
</dbReference>
<evidence type="ECO:0000256" key="7">
    <source>
        <dbReference type="ARBA" id="ARBA00023136"/>
    </source>
</evidence>
<dbReference type="Gene3D" id="2.170.130.10">
    <property type="entry name" value="TonB-dependent receptor, plug domain"/>
    <property type="match status" value="1"/>
</dbReference>
<sequence>MKPVYRSIFLAAICLPSAAFAQSATEADDPPRDVLIVTGTRSPEPIATDRIGGSVTVIGDEMLNHRQVRTISDVLRDVPGIAVSRVPGQTQVRIRGAEGNHTLVLVDGIEVSDPFAGEFDFGTLIADEAARVEVLRGQQSALYGSDAIGGVIHYRTLSGRDAPGTTVRIEAGSFRTVNAAARLAGAAGALDYALSATLNSTDGTPGARGGTRDLSSDTGSLSAKANWLPSANTRLTAVVRYASAEGEFNDSDNDPASPTFGFQIDTPGNRFENEAIYALLRGELGLLDGRWTHALSGQIADTRRDGFNAAGRSFGSEGQRLKTSYESTLRFGDDRLQHRATVAVDIERERFRNTDPSGFAFTGLRQIDSAGLVGQYELFIADAVSVGASLRRDWNGRFADTTTYRVQGSYRVTPATRLRAAAGSGVKNPSFYEMFGFVDGRFIGNVDLEPERSGGWEIGIEQGLFGDSLLLGATYFENELTGEIFTTFPPPDFIASPANRDTISTQRGVEVFATAQFGEAWRVDGMYTYLHARENGVEEVRRPAHTASLAVDWQASGDRGGVTIVARYNGDAVDVAFIDPSFVPVRVALDDYLLLSVNMRYALSESVELFGRIENALDEEYEDVFSFATPGRSAVIGARARF</sequence>
<gene>
    <name evidence="15" type="ORF">DVR09_08015</name>
</gene>
<dbReference type="GO" id="GO:0015344">
    <property type="term" value="F:siderophore uptake transmembrane transporter activity"/>
    <property type="evidence" value="ECO:0007669"/>
    <property type="project" value="TreeGrafter"/>
</dbReference>
<evidence type="ECO:0000256" key="4">
    <source>
        <dbReference type="ARBA" id="ARBA00022692"/>
    </source>
</evidence>
<feature type="chain" id="PRO_5016657838" evidence="12">
    <location>
        <begin position="22"/>
        <end position="642"/>
    </location>
</feature>
<keyword evidence="16" id="KW-1185">Reference proteome</keyword>
<evidence type="ECO:0000256" key="12">
    <source>
        <dbReference type="SAM" id="SignalP"/>
    </source>
</evidence>
<protein>
    <submittedName>
        <fullName evidence="15">TonB-dependent receptor</fullName>
    </submittedName>
</protein>
<dbReference type="PANTHER" id="PTHR30069:SF29">
    <property type="entry name" value="HEMOGLOBIN AND HEMOGLOBIN-HAPTOGLOBIN-BINDING PROTEIN 1-RELATED"/>
    <property type="match status" value="1"/>
</dbReference>
<dbReference type="RefSeq" id="WP_115416472.1">
    <property type="nucleotide sequence ID" value="NZ_CP031357.1"/>
</dbReference>
<dbReference type="InterPro" id="IPR012910">
    <property type="entry name" value="Plug_dom"/>
</dbReference>
<accession>A0A345YED9</accession>
<feature type="signal peptide" evidence="12">
    <location>
        <begin position="1"/>
        <end position="21"/>
    </location>
</feature>
<evidence type="ECO:0000256" key="10">
    <source>
        <dbReference type="PROSITE-ProRule" id="PRU01360"/>
    </source>
</evidence>
<evidence type="ECO:0000313" key="15">
    <source>
        <dbReference type="EMBL" id="AXK42291.1"/>
    </source>
</evidence>
<keyword evidence="3 10" id="KW-1134">Transmembrane beta strand</keyword>
<feature type="domain" description="TonB-dependent receptor-like beta-barrel" evidence="13">
    <location>
        <begin position="188"/>
        <end position="615"/>
    </location>
</feature>
<dbReference type="Proteomes" id="UP000254508">
    <property type="component" value="Chromosome"/>
</dbReference>
<keyword evidence="7 10" id="KW-0472">Membrane</keyword>
<evidence type="ECO:0000259" key="13">
    <source>
        <dbReference type="Pfam" id="PF00593"/>
    </source>
</evidence>
<dbReference type="Pfam" id="PF07715">
    <property type="entry name" value="Plug"/>
    <property type="match status" value="1"/>
</dbReference>
<comment type="similarity">
    <text evidence="10 11">Belongs to the TonB-dependent receptor family.</text>
</comment>
<dbReference type="OrthoDB" id="9796221at2"/>
<keyword evidence="2 10" id="KW-0813">Transport</keyword>
<dbReference type="PANTHER" id="PTHR30069">
    <property type="entry name" value="TONB-DEPENDENT OUTER MEMBRANE RECEPTOR"/>
    <property type="match status" value="1"/>
</dbReference>
<proteinExistence type="inferred from homology"/>
<evidence type="ECO:0000313" key="16">
    <source>
        <dbReference type="Proteomes" id="UP000254508"/>
    </source>
</evidence>
<dbReference type="InterPro" id="IPR000531">
    <property type="entry name" value="Beta-barrel_TonB"/>
</dbReference>
<evidence type="ECO:0000256" key="6">
    <source>
        <dbReference type="ARBA" id="ARBA00023077"/>
    </source>
</evidence>
<evidence type="ECO:0000256" key="3">
    <source>
        <dbReference type="ARBA" id="ARBA00022452"/>
    </source>
</evidence>
<dbReference type="SUPFAM" id="SSF56935">
    <property type="entry name" value="Porins"/>
    <property type="match status" value="1"/>
</dbReference>
<keyword evidence="6 11" id="KW-0798">TonB box</keyword>